<dbReference type="GO" id="GO:0016787">
    <property type="term" value="F:hydrolase activity"/>
    <property type="evidence" value="ECO:0007669"/>
    <property type="project" value="UniProtKB-KW"/>
</dbReference>
<dbReference type="InterPro" id="IPR017911">
    <property type="entry name" value="MacB-like_ATP-bd"/>
</dbReference>
<evidence type="ECO:0000256" key="4">
    <source>
        <dbReference type="ARBA" id="ARBA00022840"/>
    </source>
</evidence>
<keyword evidence="2" id="KW-0813">Transport</keyword>
<dbReference type="Proteomes" id="UP000216052">
    <property type="component" value="Chromosome"/>
</dbReference>
<proteinExistence type="inferred from homology"/>
<feature type="domain" description="ABC transporter" evidence="5">
    <location>
        <begin position="2"/>
        <end position="234"/>
    </location>
</feature>
<dbReference type="PANTHER" id="PTHR24220">
    <property type="entry name" value="IMPORT ATP-BINDING PROTEIN"/>
    <property type="match status" value="1"/>
</dbReference>
<reference evidence="6" key="1">
    <citation type="submission" date="2024-05" db="EMBL/GenBank/DDBJ databases">
        <title>Isolation and characterization of Sporomusa carbonis sp. nov., a carboxydotrophic hydrogenogen in the genus of Sporomusa isolated from a charcoal burning pile.</title>
        <authorList>
            <person name="Boeer T."/>
            <person name="Rosenbaum F."/>
            <person name="Eysell L."/>
            <person name="Mueller V."/>
            <person name="Daniel R."/>
            <person name="Poehlein A."/>
        </authorList>
    </citation>
    <scope>NUCLEOTIDE SEQUENCE [LARGE SCALE GENOMIC DNA]</scope>
    <source>
        <strain evidence="6">DSM 3132</strain>
    </source>
</reference>
<evidence type="ECO:0000313" key="6">
    <source>
        <dbReference type="EMBL" id="XFO75140.1"/>
    </source>
</evidence>
<keyword evidence="7" id="KW-1185">Reference proteome</keyword>
<dbReference type="Pfam" id="PF00005">
    <property type="entry name" value="ABC_tran"/>
    <property type="match status" value="1"/>
</dbReference>
<dbReference type="InterPro" id="IPR027417">
    <property type="entry name" value="P-loop_NTPase"/>
</dbReference>
<dbReference type="InterPro" id="IPR015854">
    <property type="entry name" value="ABC_transpr_LolD-like"/>
</dbReference>
<dbReference type="CDD" id="cd03255">
    <property type="entry name" value="ABC_MJ0796_LolCDE_FtsE"/>
    <property type="match status" value="1"/>
</dbReference>
<evidence type="ECO:0000256" key="1">
    <source>
        <dbReference type="ARBA" id="ARBA00005417"/>
    </source>
</evidence>
<keyword evidence="3" id="KW-0547">Nucleotide-binding</keyword>
<dbReference type="EMBL" id="CP155571">
    <property type="protein sequence ID" value="XFO75140.1"/>
    <property type="molecule type" value="Genomic_DNA"/>
</dbReference>
<dbReference type="Gene3D" id="3.40.50.300">
    <property type="entry name" value="P-loop containing nucleotide triphosphate hydrolases"/>
    <property type="match status" value="1"/>
</dbReference>
<dbReference type="PANTHER" id="PTHR24220:SF689">
    <property type="entry name" value="LIPOPROTEIN-RELEASING SYSTEM ATP-BINDING PROTEIN LOLD"/>
    <property type="match status" value="1"/>
</dbReference>
<accession>A0ABZ3JA21</accession>
<name>A0ABZ3JA21_SPOA4</name>
<dbReference type="InterPro" id="IPR003593">
    <property type="entry name" value="AAA+_ATPase"/>
</dbReference>
<keyword evidence="4 6" id="KW-0067">ATP-binding</keyword>
<dbReference type="EC" id="3.6.3.-" evidence="6"/>
<evidence type="ECO:0000256" key="3">
    <source>
        <dbReference type="ARBA" id="ARBA00022741"/>
    </source>
</evidence>
<dbReference type="SMART" id="SM00382">
    <property type="entry name" value="AAA"/>
    <property type="match status" value="1"/>
</dbReference>
<dbReference type="InterPro" id="IPR017871">
    <property type="entry name" value="ABC_transporter-like_CS"/>
</dbReference>
<protein>
    <submittedName>
        <fullName evidence="6">ABC transporter ATP-binding protein YknY</fullName>
        <ecNumber evidence="6">3.6.3.-</ecNumber>
    </submittedName>
</protein>
<dbReference type="PROSITE" id="PS00211">
    <property type="entry name" value="ABC_TRANSPORTER_1"/>
    <property type="match status" value="1"/>
</dbReference>
<dbReference type="SUPFAM" id="SSF52540">
    <property type="entry name" value="P-loop containing nucleoside triphosphate hydrolases"/>
    <property type="match status" value="1"/>
</dbReference>
<comment type="similarity">
    <text evidence="1">Belongs to the ABC transporter superfamily.</text>
</comment>
<gene>
    <name evidence="6" type="primary">yknY_3</name>
    <name evidence="6" type="ORF">SPACI_052550</name>
</gene>
<keyword evidence="6" id="KW-0378">Hydrolase</keyword>
<dbReference type="GO" id="GO:0005524">
    <property type="term" value="F:ATP binding"/>
    <property type="evidence" value="ECO:0007669"/>
    <property type="project" value="UniProtKB-KW"/>
</dbReference>
<dbReference type="PROSITE" id="PS50893">
    <property type="entry name" value="ABC_TRANSPORTER_2"/>
    <property type="match status" value="1"/>
</dbReference>
<evidence type="ECO:0000256" key="2">
    <source>
        <dbReference type="ARBA" id="ARBA00022448"/>
    </source>
</evidence>
<dbReference type="RefSeq" id="WP_093792177.1">
    <property type="nucleotide sequence ID" value="NZ_CP155571.1"/>
</dbReference>
<organism evidence="6 7">
    <name type="scientific">Sporomusa acidovorans (strain ATCC 49682 / DSM 3132 / Mol)</name>
    <dbReference type="NCBI Taxonomy" id="1123286"/>
    <lineage>
        <taxon>Bacteria</taxon>
        <taxon>Bacillati</taxon>
        <taxon>Bacillota</taxon>
        <taxon>Negativicutes</taxon>
        <taxon>Selenomonadales</taxon>
        <taxon>Sporomusaceae</taxon>
        <taxon>Sporomusa</taxon>
    </lineage>
</organism>
<evidence type="ECO:0000259" key="5">
    <source>
        <dbReference type="PROSITE" id="PS50893"/>
    </source>
</evidence>
<sequence length="236" mass="25226">MIIIEKVSQCFMTPGGTIEVLDGVDGMIQPGEFLVIAGCSGEGKSTLLHILGGLLKPSQGKIWVEGRDIYSLDDRSRAKLRAEQFGFIFQNPSLLPALNILDNILLPVALTGRRVGSQDRERALKLLQQTGLKEKASLFPAQLSGGQQRRAGLARALMLEPPYIFADEPTADLDKETEQHMLGLLSELNKAGTTIILVTHAAGQLALATRALELKGKTLHPRGSAGVPPTGSAAEG</sequence>
<evidence type="ECO:0000313" key="7">
    <source>
        <dbReference type="Proteomes" id="UP000216052"/>
    </source>
</evidence>
<dbReference type="InterPro" id="IPR003439">
    <property type="entry name" value="ABC_transporter-like_ATP-bd"/>
</dbReference>